<dbReference type="KEGG" id="nzl:D0T92_08370"/>
<accession>A0A5J6PZD5</accession>
<name>A0A5J6PZD5_9NEIS</name>
<reference evidence="2 3" key="1">
    <citation type="submission" date="2018-08" db="EMBL/GenBank/DDBJ databases">
        <title>Neisseria zalophi ATCC BAA-2455 complete genome.</title>
        <authorList>
            <person name="Veseli I.A."/>
            <person name="Buttler R."/>
            <person name="Mascarenhas dos Santos A.C."/>
            <person name="Pombert J.-F."/>
        </authorList>
    </citation>
    <scope>NUCLEOTIDE SEQUENCE [LARGE SCALE GENOMIC DNA]</scope>
    <source>
        <strain evidence="2 3">ATCC BAA-2455</strain>
    </source>
</reference>
<gene>
    <name evidence="2" type="ORF">D0T92_08370</name>
</gene>
<keyword evidence="1" id="KW-0175">Coiled coil</keyword>
<feature type="coiled-coil region" evidence="1">
    <location>
        <begin position="3"/>
        <end position="30"/>
    </location>
</feature>
<evidence type="ECO:0000313" key="3">
    <source>
        <dbReference type="Proteomes" id="UP000325713"/>
    </source>
</evidence>
<evidence type="ECO:0000256" key="1">
    <source>
        <dbReference type="SAM" id="Coils"/>
    </source>
</evidence>
<sequence>MANKSEQRQLLELEADLMRLKITAQHLKMKKANEQHSSLDTILGLTDIIPTHHLLRKSLLLPLGWKNRLLAGAAYLLWKMKK</sequence>
<keyword evidence="3" id="KW-1185">Reference proteome</keyword>
<dbReference type="AlphaFoldDB" id="A0A5J6PZD5"/>
<dbReference type="OrthoDB" id="8607161at2"/>
<dbReference type="Proteomes" id="UP000325713">
    <property type="component" value="Chromosome"/>
</dbReference>
<organism evidence="2 3">
    <name type="scientific">Neisseria zalophi</name>
    <dbReference type="NCBI Taxonomy" id="640030"/>
    <lineage>
        <taxon>Bacteria</taxon>
        <taxon>Pseudomonadati</taxon>
        <taxon>Pseudomonadota</taxon>
        <taxon>Betaproteobacteria</taxon>
        <taxon>Neisseriales</taxon>
        <taxon>Neisseriaceae</taxon>
        <taxon>Neisseria</taxon>
    </lineage>
</organism>
<evidence type="ECO:0000313" key="2">
    <source>
        <dbReference type="EMBL" id="QEY26543.1"/>
    </source>
</evidence>
<proteinExistence type="predicted"/>
<protein>
    <submittedName>
        <fullName evidence="2">Uncharacterized protein</fullName>
    </submittedName>
</protein>
<dbReference type="RefSeq" id="WP_151051914.1">
    <property type="nucleotide sequence ID" value="NZ_CP031700.1"/>
</dbReference>
<dbReference type="EMBL" id="CP031700">
    <property type="protein sequence ID" value="QEY26543.1"/>
    <property type="molecule type" value="Genomic_DNA"/>
</dbReference>